<dbReference type="EMBL" id="JACHLP010000003">
    <property type="protein sequence ID" value="MBB4843422.1"/>
    <property type="molecule type" value="Genomic_DNA"/>
</dbReference>
<dbReference type="Gene3D" id="3.30.530.20">
    <property type="match status" value="1"/>
</dbReference>
<dbReference type="InterPro" id="IPR023393">
    <property type="entry name" value="START-like_dom_sf"/>
</dbReference>
<dbReference type="Proteomes" id="UP000562027">
    <property type="component" value="Unassembled WGS sequence"/>
</dbReference>
<gene>
    <name evidence="2" type="ORF">HNP55_001941</name>
</gene>
<dbReference type="GO" id="GO:0008289">
    <property type="term" value="F:lipid binding"/>
    <property type="evidence" value="ECO:0007669"/>
    <property type="project" value="InterPro"/>
</dbReference>
<comment type="caution">
    <text evidence="2">The sequence shown here is derived from an EMBL/GenBank/DDBJ whole genome shotgun (WGS) entry which is preliminary data.</text>
</comment>
<proteinExistence type="predicted"/>
<dbReference type="RefSeq" id="WP_184298673.1">
    <property type="nucleotide sequence ID" value="NZ_JACHLP010000003.1"/>
</dbReference>
<dbReference type="AlphaFoldDB" id="A0A840L9S2"/>
<protein>
    <recommendedName>
        <fullName evidence="1">START domain-containing protein</fullName>
    </recommendedName>
</protein>
<evidence type="ECO:0000313" key="2">
    <source>
        <dbReference type="EMBL" id="MBB4843422.1"/>
    </source>
</evidence>
<dbReference type="SUPFAM" id="SSF55961">
    <property type="entry name" value="Bet v1-like"/>
    <property type="match status" value="1"/>
</dbReference>
<name>A0A840L9S2_9BURK</name>
<dbReference type="InterPro" id="IPR002913">
    <property type="entry name" value="START_lipid-bd_dom"/>
</dbReference>
<feature type="domain" description="START" evidence="1">
    <location>
        <begin position="38"/>
        <end position="226"/>
    </location>
</feature>
<evidence type="ECO:0000313" key="3">
    <source>
        <dbReference type="Proteomes" id="UP000562027"/>
    </source>
</evidence>
<dbReference type="PROSITE" id="PS50848">
    <property type="entry name" value="START"/>
    <property type="match status" value="1"/>
</dbReference>
<reference evidence="2 3" key="1">
    <citation type="submission" date="2020-08" db="EMBL/GenBank/DDBJ databases">
        <title>Functional genomics of gut bacteria from endangered species of beetles.</title>
        <authorList>
            <person name="Carlos-Shanley C."/>
        </authorList>
    </citation>
    <scope>NUCLEOTIDE SEQUENCE [LARGE SCALE GENOMIC DNA]</scope>
    <source>
        <strain evidence="2 3">S00239</strain>
    </source>
</reference>
<keyword evidence="3" id="KW-1185">Reference proteome</keyword>
<evidence type="ECO:0000259" key="1">
    <source>
        <dbReference type="PROSITE" id="PS50848"/>
    </source>
</evidence>
<organism evidence="2 3">
    <name type="scientific">Roseateles oligotrophus</name>
    <dbReference type="NCBI Taxonomy" id="1769250"/>
    <lineage>
        <taxon>Bacteria</taxon>
        <taxon>Pseudomonadati</taxon>
        <taxon>Pseudomonadota</taxon>
        <taxon>Betaproteobacteria</taxon>
        <taxon>Burkholderiales</taxon>
        <taxon>Sphaerotilaceae</taxon>
        <taxon>Roseateles</taxon>
    </lineage>
</organism>
<accession>A0A840L9S2</accession>
<sequence>MIIQARGRVLAARSASSFKAGMGLLLMLWLPAALAQAEADWQLRQEDLATETRVWLQPRPQGLPAFRASTVLASRLSALAALLLDHKRSADWVYRTREAVLLSSDGPTRGVTLVVTAMPFPLSERESVVAWTLSQDPHTLVVTLSGQAAAPAPPPHPERVRMTAIESRWTFAPRADGRVDVQFEGQGEPGGNLALPLLRDFAAAAVWEGPWRTVLALREMVGKPEYAQAQLPFIREPAK</sequence>